<dbReference type="EMBL" id="JAYMGO010000023">
    <property type="protein sequence ID" value="KAL1249128.1"/>
    <property type="molecule type" value="Genomic_DNA"/>
</dbReference>
<keyword evidence="3" id="KW-1185">Reference proteome</keyword>
<comment type="caution">
    <text evidence="2">The sequence shown here is derived from an EMBL/GenBank/DDBJ whole genome shotgun (WGS) entry which is preliminary data.</text>
</comment>
<gene>
    <name evidence="2" type="ORF">QQF64_020133</name>
</gene>
<evidence type="ECO:0000313" key="3">
    <source>
        <dbReference type="Proteomes" id="UP001558613"/>
    </source>
</evidence>
<accession>A0ABR3L8E7</accession>
<evidence type="ECO:0000256" key="1">
    <source>
        <dbReference type="SAM" id="MobiDB-lite"/>
    </source>
</evidence>
<dbReference type="Proteomes" id="UP001558613">
    <property type="component" value="Unassembled WGS sequence"/>
</dbReference>
<protein>
    <recommendedName>
        <fullName evidence="4">Retrotransposon gag domain-containing protein</fullName>
    </recommendedName>
</protein>
<sequence>MDLPQQLEKEKEKLKPLSGAHLNFALKRPSPETGRSRRGHQLVTVRRPTKSEDDRDLRHSSTADGLEFGQLARSMEAVQAELMFSGPLWEKPETEKCSYLLLWIGEKGQDIYNTWSLSEDKAKKLQTYYDKYAAYITPKSNPIYARYRFHEKMQADGETFEHFITKLKLLVKDCGYPNSDEMVRDRIVFATNSPRVREKLLSQGAELTLDKAIDIARSHELAQMQLKEMTGSKDAPKIDAVNVTKQRQMLTDT</sequence>
<feature type="compositionally biased region" description="Basic and acidic residues" evidence="1">
    <location>
        <begin position="49"/>
        <end position="61"/>
    </location>
</feature>
<name>A0ABR3L8E7_9TELE</name>
<evidence type="ECO:0008006" key="4">
    <source>
        <dbReference type="Google" id="ProtNLM"/>
    </source>
</evidence>
<reference evidence="2 3" key="1">
    <citation type="submission" date="2023-09" db="EMBL/GenBank/DDBJ databases">
        <authorList>
            <person name="Wang M."/>
        </authorList>
    </citation>
    <scope>NUCLEOTIDE SEQUENCE [LARGE SCALE GENOMIC DNA]</scope>
    <source>
        <strain evidence="2">GT-2023</strain>
        <tissue evidence="2">Liver</tissue>
    </source>
</reference>
<dbReference type="PANTHER" id="PTHR33198:SF20">
    <property type="entry name" value="RETROTRANSPOSON GAG DOMAIN-CONTAINING PROTEIN"/>
    <property type="match status" value="1"/>
</dbReference>
<feature type="region of interest" description="Disordered" evidence="1">
    <location>
        <begin position="1"/>
        <end position="63"/>
    </location>
</feature>
<proteinExistence type="predicted"/>
<dbReference type="PANTHER" id="PTHR33198">
    <property type="entry name" value="ANK_REP_REGION DOMAIN-CONTAINING PROTEIN-RELATED"/>
    <property type="match status" value="1"/>
</dbReference>
<evidence type="ECO:0000313" key="2">
    <source>
        <dbReference type="EMBL" id="KAL1249128.1"/>
    </source>
</evidence>
<organism evidence="2 3">
    <name type="scientific">Cirrhinus molitorella</name>
    <name type="common">mud carp</name>
    <dbReference type="NCBI Taxonomy" id="172907"/>
    <lineage>
        <taxon>Eukaryota</taxon>
        <taxon>Metazoa</taxon>
        <taxon>Chordata</taxon>
        <taxon>Craniata</taxon>
        <taxon>Vertebrata</taxon>
        <taxon>Euteleostomi</taxon>
        <taxon>Actinopterygii</taxon>
        <taxon>Neopterygii</taxon>
        <taxon>Teleostei</taxon>
        <taxon>Ostariophysi</taxon>
        <taxon>Cypriniformes</taxon>
        <taxon>Cyprinidae</taxon>
        <taxon>Labeoninae</taxon>
        <taxon>Labeonini</taxon>
        <taxon>Cirrhinus</taxon>
    </lineage>
</organism>